<dbReference type="PANTHER" id="PTHR45656:SF15">
    <property type="entry name" value="SUSHI DOMAIN-CONTAINING PROTEIN"/>
    <property type="match status" value="1"/>
</dbReference>
<organism evidence="7 8">
    <name type="scientific">Gopherus evgoodei</name>
    <name type="common">Goodes thornscrub tortoise</name>
    <dbReference type="NCBI Taxonomy" id="1825980"/>
    <lineage>
        <taxon>Eukaryota</taxon>
        <taxon>Metazoa</taxon>
        <taxon>Chordata</taxon>
        <taxon>Craniata</taxon>
        <taxon>Vertebrata</taxon>
        <taxon>Euteleostomi</taxon>
        <taxon>Archelosauria</taxon>
        <taxon>Testudinata</taxon>
        <taxon>Testudines</taxon>
        <taxon>Cryptodira</taxon>
        <taxon>Durocryptodira</taxon>
        <taxon>Testudinoidea</taxon>
        <taxon>Testudinidae</taxon>
        <taxon>Gopherus</taxon>
    </lineage>
</organism>
<dbReference type="InterPro" id="IPR051277">
    <property type="entry name" value="SEZ6_CSMD_C4BPB_Regulators"/>
</dbReference>
<proteinExistence type="predicted"/>
<feature type="signal peptide" evidence="5">
    <location>
        <begin position="1"/>
        <end position="38"/>
    </location>
</feature>
<reference evidence="7" key="1">
    <citation type="submission" date="2025-08" db="UniProtKB">
        <authorList>
            <consortium name="Ensembl"/>
        </authorList>
    </citation>
    <scope>IDENTIFICATION</scope>
</reference>
<keyword evidence="2 3" id="KW-1015">Disulfide bond</keyword>
<feature type="domain" description="Sushi" evidence="6">
    <location>
        <begin position="102"/>
        <end position="166"/>
    </location>
</feature>
<feature type="domain" description="Sushi" evidence="6">
    <location>
        <begin position="36"/>
        <end position="99"/>
    </location>
</feature>
<dbReference type="Ensembl" id="ENSGEVT00005004180.1">
    <property type="protein sequence ID" value="ENSGEVP00005004002.1"/>
    <property type="gene ID" value="ENSGEVG00005002853.1"/>
</dbReference>
<accession>A0A8C4VRF0</accession>
<dbReference type="InterPro" id="IPR000436">
    <property type="entry name" value="Sushi_SCR_CCP_dom"/>
</dbReference>
<dbReference type="AlphaFoldDB" id="A0A8C4VRF0"/>
<feature type="disulfide bond" evidence="3">
    <location>
        <begin position="167"/>
        <end position="210"/>
    </location>
</feature>
<evidence type="ECO:0000256" key="2">
    <source>
        <dbReference type="ARBA" id="ARBA00023157"/>
    </source>
</evidence>
<evidence type="ECO:0000256" key="4">
    <source>
        <dbReference type="SAM" id="MobiDB-lite"/>
    </source>
</evidence>
<feature type="domain" description="Sushi" evidence="6">
    <location>
        <begin position="167"/>
        <end position="229"/>
    </location>
</feature>
<dbReference type="Pfam" id="PF00084">
    <property type="entry name" value="Sushi"/>
    <property type="match status" value="3"/>
</dbReference>
<evidence type="ECO:0000256" key="5">
    <source>
        <dbReference type="SAM" id="SignalP"/>
    </source>
</evidence>
<keyword evidence="1" id="KW-0677">Repeat</keyword>
<dbReference type="PROSITE" id="PS50923">
    <property type="entry name" value="SUSHI"/>
    <property type="match status" value="3"/>
</dbReference>
<comment type="caution">
    <text evidence="3">Lacks conserved residue(s) required for the propagation of feature annotation.</text>
</comment>
<dbReference type="GeneTree" id="ENSGT00940000161110"/>
<sequence length="273" mass="30086">MYLLCKFLYCTHHHNISVPSNFLVVYVLKLLFLLLGSCDDPPYISNTFRDHSNSNLFPAGTVVKYNCMGGYELIPGISSASVTCQKDFTWSEQQEFCRSKHITCEPPAHIANGQDNRGWKNVFLVGSSVSYSCNRGWLLVGESSIRCTAGDGGTPRWDAPVPECKACEPPAHIANGQDNRGWKNVFLIGSSVSYSCNRGWLLVGVSSIRCTAGDGGTPRWDAPVPECKGDSFLHHTRMTEFRKGEQVSPTETVSTVTSEDNLHNSQKSPLSVE</sequence>
<dbReference type="Gene3D" id="2.10.70.10">
    <property type="entry name" value="Complement Module, domain 1"/>
    <property type="match status" value="3"/>
</dbReference>
<keyword evidence="3" id="KW-0768">Sushi</keyword>
<dbReference type="CDD" id="cd00033">
    <property type="entry name" value="CCP"/>
    <property type="match status" value="3"/>
</dbReference>
<keyword evidence="8" id="KW-1185">Reference proteome</keyword>
<keyword evidence="5" id="KW-0732">Signal</keyword>
<feature type="compositionally biased region" description="Polar residues" evidence="4">
    <location>
        <begin position="263"/>
        <end position="273"/>
    </location>
</feature>
<feature type="region of interest" description="Disordered" evidence="4">
    <location>
        <begin position="242"/>
        <end position="273"/>
    </location>
</feature>
<dbReference type="PANTHER" id="PTHR45656">
    <property type="entry name" value="PROTEIN CBR-CLEC-78"/>
    <property type="match status" value="1"/>
</dbReference>
<evidence type="ECO:0000313" key="7">
    <source>
        <dbReference type="Ensembl" id="ENSGEVP00005004002.1"/>
    </source>
</evidence>
<feature type="chain" id="PRO_5034772656" description="Sushi domain-containing protein" evidence="5">
    <location>
        <begin position="39"/>
        <end position="273"/>
    </location>
</feature>
<name>A0A8C4VRF0_9SAUR</name>
<evidence type="ECO:0000256" key="1">
    <source>
        <dbReference type="ARBA" id="ARBA00022737"/>
    </source>
</evidence>
<feature type="disulfide bond" evidence="3">
    <location>
        <begin position="104"/>
        <end position="147"/>
    </location>
</feature>
<evidence type="ECO:0000256" key="3">
    <source>
        <dbReference type="PROSITE-ProRule" id="PRU00302"/>
    </source>
</evidence>
<feature type="compositionally biased region" description="Low complexity" evidence="4">
    <location>
        <begin position="246"/>
        <end position="259"/>
    </location>
</feature>
<protein>
    <recommendedName>
        <fullName evidence="6">Sushi domain-containing protein</fullName>
    </recommendedName>
</protein>
<dbReference type="SMART" id="SM00032">
    <property type="entry name" value="CCP"/>
    <property type="match status" value="3"/>
</dbReference>
<dbReference type="SUPFAM" id="SSF57535">
    <property type="entry name" value="Complement control module/SCR domain"/>
    <property type="match status" value="3"/>
</dbReference>
<evidence type="ECO:0000259" key="6">
    <source>
        <dbReference type="PROSITE" id="PS50923"/>
    </source>
</evidence>
<dbReference type="InterPro" id="IPR035976">
    <property type="entry name" value="Sushi/SCR/CCP_sf"/>
</dbReference>
<evidence type="ECO:0000313" key="8">
    <source>
        <dbReference type="Proteomes" id="UP000694390"/>
    </source>
</evidence>
<dbReference type="Proteomes" id="UP000694390">
    <property type="component" value="Unassembled WGS sequence"/>
</dbReference>
<reference evidence="7" key="2">
    <citation type="submission" date="2025-09" db="UniProtKB">
        <authorList>
            <consortium name="Ensembl"/>
        </authorList>
    </citation>
    <scope>IDENTIFICATION</scope>
</reference>
<gene>
    <name evidence="7" type="primary">LOC115650945</name>
</gene>